<dbReference type="PANTHER" id="PTHR35149">
    <property type="entry name" value="SLL5132 PROTEIN"/>
    <property type="match status" value="1"/>
</dbReference>
<evidence type="ECO:0000259" key="1">
    <source>
        <dbReference type="Pfam" id="PF03235"/>
    </source>
</evidence>
<dbReference type="Proteomes" id="UP001596303">
    <property type="component" value="Unassembled WGS sequence"/>
</dbReference>
<dbReference type="PANTHER" id="PTHR35149:SF1">
    <property type="entry name" value="DUF5655 DOMAIN-CONTAINING PROTEIN"/>
    <property type="match status" value="1"/>
</dbReference>
<accession>A0ABW1S5S2</accession>
<protein>
    <submittedName>
        <fullName evidence="3">DUF262 domain-containing protein</fullName>
    </submittedName>
</protein>
<keyword evidence="4" id="KW-1185">Reference proteome</keyword>
<sequence length="574" mass="65925">MPSPFQTEQVTLAQLFSGARVFAFPTYQRPYRWTIEEAMTLLDDISSACQRKDPGYFLGNVVLTRESDRSFLVIDGRQRLTTLFILICMLRDLEEDKGRKRGLHRLVYDETNVIARADAGWRLQFSPGEIPLIESFIAKPGALEKQLASKAERPERLQAMLDVAEEYRNLLSQPPSVSGLPRREDLTDYLLHQCEVIVLTASSTTSGLRLFQVLNNRGLQLSEGDLVKPDLLQALEAERRDDAAQIWDEVESKLGTENLDILLRSYIFIQSGDWIPPGRSFTEPLKAVMMSRGADTFHFQDLPKYGEALARIHWLDIPRLDAKRNPNTLIAGLKFLGRGANEWKEFLPVSLEILIRFAADPEEMYRHFEALDRIFYVWFINEVSEGPRRRMAWKMIEAIRAGTALSDPDSPFNVPDIELKKALARLQRPFPKLFQRGALIRRVELAMCQATGKPMPQYLDYTTAEHILPKNPPQKSRWTKSFSSGEQRECLDLLGNIIPLSRELYRRVSNKEFDQKKAAYKKAGADRYFLSVGDACTYLDWTPETIRTRTRDIAELMTLHWARKREKAPTKPAE</sequence>
<evidence type="ECO:0000259" key="2">
    <source>
        <dbReference type="Pfam" id="PF07510"/>
    </source>
</evidence>
<dbReference type="RefSeq" id="WP_377375163.1">
    <property type="nucleotide sequence ID" value="NZ_JBHSSW010000003.1"/>
</dbReference>
<dbReference type="Pfam" id="PF03235">
    <property type="entry name" value="GmrSD_N"/>
    <property type="match status" value="1"/>
</dbReference>
<organism evidence="3 4">
    <name type="scientific">Ponticaulis profundi</name>
    <dbReference type="NCBI Taxonomy" id="2665222"/>
    <lineage>
        <taxon>Bacteria</taxon>
        <taxon>Pseudomonadati</taxon>
        <taxon>Pseudomonadota</taxon>
        <taxon>Alphaproteobacteria</taxon>
        <taxon>Hyphomonadales</taxon>
        <taxon>Hyphomonadaceae</taxon>
        <taxon>Ponticaulis</taxon>
    </lineage>
</organism>
<dbReference type="InterPro" id="IPR004919">
    <property type="entry name" value="GmrSD_N"/>
</dbReference>
<gene>
    <name evidence="3" type="ORF">ACFQDM_02810</name>
</gene>
<feature type="domain" description="GmrSD restriction endonucleases C-terminal" evidence="2">
    <location>
        <begin position="460"/>
        <end position="555"/>
    </location>
</feature>
<evidence type="ECO:0000313" key="4">
    <source>
        <dbReference type="Proteomes" id="UP001596303"/>
    </source>
</evidence>
<comment type="caution">
    <text evidence="3">The sequence shown here is derived from an EMBL/GenBank/DDBJ whole genome shotgun (WGS) entry which is preliminary data.</text>
</comment>
<reference evidence="4" key="1">
    <citation type="journal article" date="2019" name="Int. J. Syst. Evol. Microbiol.">
        <title>The Global Catalogue of Microorganisms (GCM) 10K type strain sequencing project: providing services to taxonomists for standard genome sequencing and annotation.</title>
        <authorList>
            <consortium name="The Broad Institute Genomics Platform"/>
            <consortium name="The Broad Institute Genome Sequencing Center for Infectious Disease"/>
            <person name="Wu L."/>
            <person name="Ma J."/>
        </authorList>
    </citation>
    <scope>NUCLEOTIDE SEQUENCE [LARGE SCALE GENOMIC DNA]</scope>
    <source>
        <strain evidence="4">CGMCC-1.15741</strain>
    </source>
</reference>
<dbReference type="EMBL" id="JBHSSW010000003">
    <property type="protein sequence ID" value="MFC6196988.1"/>
    <property type="molecule type" value="Genomic_DNA"/>
</dbReference>
<proteinExistence type="predicted"/>
<dbReference type="InterPro" id="IPR011089">
    <property type="entry name" value="GmrSD_C"/>
</dbReference>
<dbReference type="Pfam" id="PF07510">
    <property type="entry name" value="GmrSD_C"/>
    <property type="match status" value="1"/>
</dbReference>
<evidence type="ECO:0000313" key="3">
    <source>
        <dbReference type="EMBL" id="MFC6196988.1"/>
    </source>
</evidence>
<name>A0ABW1S5S2_9PROT</name>
<feature type="domain" description="GmrSD restriction endonucleases N-terminal" evidence="1">
    <location>
        <begin position="12"/>
        <end position="231"/>
    </location>
</feature>